<sequence>MNLITIITSLFLLGDVYAKGGGRGGGGGSSSGGGGGGSSSSYFYSADDCYGLDVNPIVDIDSSCVRTYRGRCKEGFQIHNQWIYDDITAGSYPSTYRGGRDNSTRNTLSNSTANTNWVFDIYDAYYNGTFSVKLEPDSNNQTISSCATFQSQKLNDGYLRIGSSTHGNASRSKYDTNPYYFSFGRTFKGDCPATPNKLFQHFESSNDNLEQPDAWNLTVAKKDNKFELAGSIGSGKASFNNYFNYLVNTTDAGFPAKNGTVKSNCPSYIKKRTMTSANQVSMKATIDATSATMSWSFIDPTTGYKVTGSFEGKIWKDGAHLDMSSNNIATTGQSKRIVPPKPKNFLADNLKYFILAAVIVFILLVVWIAFCCCRSIFTCCSRRRKQKQEPSYAKAAQTEGYSYRP</sequence>
<keyword evidence="1" id="KW-0472">Membrane</keyword>
<proteinExistence type="predicted"/>
<name>A0A9P4NFQ4_9PEZI</name>
<comment type="caution">
    <text evidence="3">The sequence shown here is derived from an EMBL/GenBank/DDBJ whole genome shotgun (WGS) entry which is preliminary data.</text>
</comment>
<feature type="signal peptide" evidence="2">
    <location>
        <begin position="1"/>
        <end position="18"/>
    </location>
</feature>
<dbReference type="EMBL" id="MU007118">
    <property type="protein sequence ID" value="KAF2419611.1"/>
    <property type="molecule type" value="Genomic_DNA"/>
</dbReference>
<evidence type="ECO:0000313" key="4">
    <source>
        <dbReference type="Proteomes" id="UP000800235"/>
    </source>
</evidence>
<keyword evidence="4" id="KW-1185">Reference proteome</keyword>
<keyword evidence="1" id="KW-0812">Transmembrane</keyword>
<feature type="chain" id="PRO_5040490301" evidence="2">
    <location>
        <begin position="19"/>
        <end position="405"/>
    </location>
</feature>
<evidence type="ECO:0000313" key="3">
    <source>
        <dbReference type="EMBL" id="KAF2419611.1"/>
    </source>
</evidence>
<dbReference type="Proteomes" id="UP000800235">
    <property type="component" value="Unassembled WGS sequence"/>
</dbReference>
<dbReference type="OrthoDB" id="3795823at2759"/>
<protein>
    <submittedName>
        <fullName evidence="3">Uncharacterized protein</fullName>
    </submittedName>
</protein>
<accession>A0A9P4NFQ4</accession>
<keyword evidence="1" id="KW-1133">Transmembrane helix</keyword>
<evidence type="ECO:0000256" key="1">
    <source>
        <dbReference type="SAM" id="Phobius"/>
    </source>
</evidence>
<reference evidence="3" key="1">
    <citation type="journal article" date="2020" name="Stud. Mycol.">
        <title>101 Dothideomycetes genomes: a test case for predicting lifestyles and emergence of pathogens.</title>
        <authorList>
            <person name="Haridas S."/>
            <person name="Albert R."/>
            <person name="Binder M."/>
            <person name="Bloem J."/>
            <person name="Labutti K."/>
            <person name="Salamov A."/>
            <person name="Andreopoulos B."/>
            <person name="Baker S."/>
            <person name="Barry K."/>
            <person name="Bills G."/>
            <person name="Bluhm B."/>
            <person name="Cannon C."/>
            <person name="Castanera R."/>
            <person name="Culley D."/>
            <person name="Daum C."/>
            <person name="Ezra D."/>
            <person name="Gonzalez J."/>
            <person name="Henrissat B."/>
            <person name="Kuo A."/>
            <person name="Liang C."/>
            <person name="Lipzen A."/>
            <person name="Lutzoni F."/>
            <person name="Magnuson J."/>
            <person name="Mondo S."/>
            <person name="Nolan M."/>
            <person name="Ohm R."/>
            <person name="Pangilinan J."/>
            <person name="Park H.-J."/>
            <person name="Ramirez L."/>
            <person name="Alfaro M."/>
            <person name="Sun H."/>
            <person name="Tritt A."/>
            <person name="Yoshinaga Y."/>
            <person name="Zwiers L.-H."/>
            <person name="Turgeon B."/>
            <person name="Goodwin S."/>
            <person name="Spatafora J."/>
            <person name="Crous P."/>
            <person name="Grigoriev I."/>
        </authorList>
    </citation>
    <scope>NUCLEOTIDE SEQUENCE</scope>
    <source>
        <strain evidence="3">CBS 130266</strain>
    </source>
</reference>
<feature type="transmembrane region" description="Helical" evidence="1">
    <location>
        <begin position="352"/>
        <end position="377"/>
    </location>
</feature>
<gene>
    <name evidence="3" type="ORF">EJ08DRAFT_702791</name>
</gene>
<evidence type="ECO:0000256" key="2">
    <source>
        <dbReference type="SAM" id="SignalP"/>
    </source>
</evidence>
<keyword evidence="2" id="KW-0732">Signal</keyword>
<organism evidence="3 4">
    <name type="scientific">Tothia fuscella</name>
    <dbReference type="NCBI Taxonomy" id="1048955"/>
    <lineage>
        <taxon>Eukaryota</taxon>
        <taxon>Fungi</taxon>
        <taxon>Dikarya</taxon>
        <taxon>Ascomycota</taxon>
        <taxon>Pezizomycotina</taxon>
        <taxon>Dothideomycetes</taxon>
        <taxon>Pleosporomycetidae</taxon>
        <taxon>Venturiales</taxon>
        <taxon>Cylindrosympodiaceae</taxon>
        <taxon>Tothia</taxon>
    </lineage>
</organism>
<dbReference type="AlphaFoldDB" id="A0A9P4NFQ4"/>